<dbReference type="EMBL" id="KB932202">
    <property type="protein sequence ID" value="KCV71607.1"/>
    <property type="molecule type" value="Genomic_DNA"/>
</dbReference>
<feature type="transmembrane region" description="Helical" evidence="5">
    <location>
        <begin position="40"/>
        <end position="58"/>
    </location>
</feature>
<comment type="subcellular location">
    <subcellularLocation>
        <location evidence="1">Mitochondrion inner membrane</location>
    </subcellularLocation>
</comment>
<dbReference type="InterPro" id="IPR039297">
    <property type="entry name" value="COX7a"/>
</dbReference>
<evidence type="ECO:0000256" key="2">
    <source>
        <dbReference type="ARBA" id="ARBA00022792"/>
    </source>
</evidence>
<evidence type="ECO:0000256" key="4">
    <source>
        <dbReference type="ARBA" id="ARBA00023136"/>
    </source>
</evidence>
<sequence>MYIPLWLKNILCPVVDVQAQQRRFATLPGPVFLKTAGDKFRYRLIAVVLPVSLAYTYYNMWNMAHGVGRIERH</sequence>
<dbReference type="RefSeq" id="XP_009493185.1">
    <property type="nucleotide sequence ID" value="XM_009494910.1"/>
</dbReference>
<evidence type="ECO:0000313" key="6">
    <source>
        <dbReference type="EMBL" id="KCV71607.1"/>
    </source>
</evidence>
<keyword evidence="5" id="KW-0812">Transmembrane</keyword>
<evidence type="ECO:0000256" key="1">
    <source>
        <dbReference type="ARBA" id="ARBA00004273"/>
    </source>
</evidence>
<organism evidence="6">
    <name type="scientific">Fonticula alba</name>
    <name type="common">Slime mold</name>
    <dbReference type="NCBI Taxonomy" id="691883"/>
    <lineage>
        <taxon>Eukaryota</taxon>
        <taxon>Rotosphaerida</taxon>
        <taxon>Fonticulaceae</taxon>
        <taxon>Fonticula</taxon>
    </lineage>
</organism>
<keyword evidence="2" id="KW-0999">Mitochondrion inner membrane</keyword>
<dbReference type="GO" id="GO:0005743">
    <property type="term" value="C:mitochondrial inner membrane"/>
    <property type="evidence" value="ECO:0007669"/>
    <property type="project" value="UniProtKB-SubCell"/>
</dbReference>
<evidence type="ECO:0000256" key="5">
    <source>
        <dbReference type="SAM" id="Phobius"/>
    </source>
</evidence>
<accession>A0A058ZDR7</accession>
<evidence type="ECO:0000313" key="7">
    <source>
        <dbReference type="Proteomes" id="UP000030693"/>
    </source>
</evidence>
<keyword evidence="7" id="KW-1185">Reference proteome</keyword>
<reference evidence="6" key="1">
    <citation type="submission" date="2013-04" db="EMBL/GenBank/DDBJ databases">
        <title>The Genome Sequence of Fonticula alba ATCC 38817.</title>
        <authorList>
            <consortium name="The Broad Institute Genomics Platform"/>
            <person name="Russ C."/>
            <person name="Cuomo C."/>
            <person name="Burger G."/>
            <person name="Gray M.W."/>
            <person name="Holland P.W.H."/>
            <person name="King N."/>
            <person name="Lang F.B.F."/>
            <person name="Roger A.J."/>
            <person name="Ruiz-Trillo I."/>
            <person name="Brown M."/>
            <person name="Walker B."/>
            <person name="Young S."/>
            <person name="Zeng Q."/>
            <person name="Gargeya S."/>
            <person name="Fitzgerald M."/>
            <person name="Haas B."/>
            <person name="Abouelleil A."/>
            <person name="Allen A.W."/>
            <person name="Alvarado L."/>
            <person name="Arachchi H.M."/>
            <person name="Berlin A.M."/>
            <person name="Chapman S.B."/>
            <person name="Gainer-Dewar J."/>
            <person name="Goldberg J."/>
            <person name="Griggs A."/>
            <person name="Gujja S."/>
            <person name="Hansen M."/>
            <person name="Howarth C."/>
            <person name="Imamovic A."/>
            <person name="Ireland A."/>
            <person name="Larimer J."/>
            <person name="McCowan C."/>
            <person name="Murphy C."/>
            <person name="Pearson M."/>
            <person name="Poon T.W."/>
            <person name="Priest M."/>
            <person name="Roberts A."/>
            <person name="Saif S."/>
            <person name="Shea T."/>
            <person name="Sisk P."/>
            <person name="Sykes S."/>
            <person name="Wortman J."/>
            <person name="Nusbaum C."/>
            <person name="Birren B."/>
        </authorList>
    </citation>
    <scope>NUCLEOTIDE SEQUENCE [LARGE SCALE GENOMIC DNA]</scope>
    <source>
        <strain evidence="6">ATCC 38817</strain>
    </source>
</reference>
<gene>
    <name evidence="6" type="ORF">H696_01025</name>
</gene>
<dbReference type="GeneID" id="20525750"/>
<keyword evidence="5" id="KW-1133">Transmembrane helix</keyword>
<dbReference type="Proteomes" id="UP000030693">
    <property type="component" value="Unassembled WGS sequence"/>
</dbReference>
<evidence type="ECO:0000256" key="3">
    <source>
        <dbReference type="ARBA" id="ARBA00023128"/>
    </source>
</evidence>
<proteinExistence type="predicted"/>
<dbReference type="Pfam" id="PF02238">
    <property type="entry name" value="COX7a"/>
    <property type="match status" value="1"/>
</dbReference>
<keyword evidence="4 5" id="KW-0472">Membrane</keyword>
<keyword evidence="3" id="KW-0496">Mitochondrion</keyword>
<dbReference type="AlphaFoldDB" id="A0A058ZDR7"/>
<name>A0A058ZDR7_FONAL</name>
<protein>
    <submittedName>
        <fullName evidence="6">Uncharacterized protein</fullName>
    </submittedName>
</protein>